<proteinExistence type="predicted"/>
<protein>
    <submittedName>
        <fullName evidence="1">Uncharacterized protein</fullName>
    </submittedName>
</protein>
<dbReference type="AlphaFoldDB" id="A0A941FPE6"/>
<accession>A0A941FPE6</accession>
<gene>
    <name evidence="1" type="ORF">KEH51_02580</name>
</gene>
<sequence>MEMKLNPLNKNELIQMTETVFGSQYALVGFLSVNRVFILTTALSGNNIDKDWIQPSNN</sequence>
<organism evidence="1 2">
    <name type="scientific">Peribacillus frigoritolerans</name>
    <dbReference type="NCBI Taxonomy" id="450367"/>
    <lineage>
        <taxon>Bacteria</taxon>
        <taxon>Bacillati</taxon>
        <taxon>Bacillota</taxon>
        <taxon>Bacilli</taxon>
        <taxon>Bacillales</taxon>
        <taxon>Bacillaceae</taxon>
        <taxon>Peribacillus</taxon>
    </lineage>
</organism>
<dbReference type="EMBL" id="JAGTPW010000003">
    <property type="protein sequence ID" value="MBR8644017.1"/>
    <property type="molecule type" value="Genomic_DNA"/>
</dbReference>
<comment type="caution">
    <text evidence="1">The sequence shown here is derived from an EMBL/GenBank/DDBJ whole genome shotgun (WGS) entry which is preliminary data.</text>
</comment>
<name>A0A941FPE6_9BACI</name>
<dbReference type="Proteomes" id="UP000680045">
    <property type="component" value="Unassembled WGS sequence"/>
</dbReference>
<reference evidence="1" key="1">
    <citation type="submission" date="2021-04" db="EMBL/GenBank/DDBJ databases">
        <title>Whole genome sequencing of Enterococci isolates from hospitalized patients.</title>
        <authorList>
            <person name="Ogoti B.M."/>
            <person name="Onyambu F.G."/>
        </authorList>
    </citation>
    <scope>NUCLEOTIDE SEQUENCE</scope>
    <source>
        <strain evidence="1">242</strain>
    </source>
</reference>
<evidence type="ECO:0000313" key="2">
    <source>
        <dbReference type="Proteomes" id="UP000680045"/>
    </source>
</evidence>
<evidence type="ECO:0000313" key="1">
    <source>
        <dbReference type="EMBL" id="MBR8644017.1"/>
    </source>
</evidence>